<evidence type="ECO:0000313" key="2">
    <source>
        <dbReference type="Proteomes" id="UP000245934"/>
    </source>
</evidence>
<dbReference type="OrthoDB" id="117689at2157"/>
<evidence type="ECO:0000313" key="1">
    <source>
        <dbReference type="EMBL" id="PWR75254.1"/>
    </source>
</evidence>
<dbReference type="GeneID" id="97610828"/>
<sequence>MKQNFSIFIIILSLILAGIMQGVLAEESNLTNSTNISVNNLTNGTKDIEYPLNGDELAEGIEYDISAKDYAVAGKISSGFSGSSIEGSESNQSPSVVMSFSDKSSVSGFIHNFMKSFQYESGVDL</sequence>
<reference evidence="1 2" key="1">
    <citation type="submission" date="2018-05" db="EMBL/GenBank/DDBJ databases">
        <title>Draft genome of Methanospirillum stamsii Pt1.</title>
        <authorList>
            <person name="Dueholm M.S."/>
            <person name="Nielsen P.H."/>
            <person name="Bakmann L.F."/>
            <person name="Otzen D.E."/>
        </authorList>
    </citation>
    <scope>NUCLEOTIDE SEQUENCE [LARGE SCALE GENOMIC DNA]</scope>
    <source>
        <strain evidence="1 2">Pt1</strain>
    </source>
</reference>
<keyword evidence="2" id="KW-1185">Reference proteome</keyword>
<proteinExistence type="predicted"/>
<protein>
    <submittedName>
        <fullName evidence="1">Uncharacterized protein</fullName>
    </submittedName>
</protein>
<dbReference type="EMBL" id="QGMZ01000011">
    <property type="protein sequence ID" value="PWR75254.1"/>
    <property type="molecule type" value="Genomic_DNA"/>
</dbReference>
<organism evidence="1 2">
    <name type="scientific">Methanospirillum stamsii</name>
    <dbReference type="NCBI Taxonomy" id="1277351"/>
    <lineage>
        <taxon>Archaea</taxon>
        <taxon>Methanobacteriati</taxon>
        <taxon>Methanobacteriota</taxon>
        <taxon>Stenosarchaea group</taxon>
        <taxon>Methanomicrobia</taxon>
        <taxon>Methanomicrobiales</taxon>
        <taxon>Methanospirillaceae</taxon>
        <taxon>Methanospirillum</taxon>
    </lineage>
</organism>
<dbReference type="Proteomes" id="UP000245934">
    <property type="component" value="Unassembled WGS sequence"/>
</dbReference>
<dbReference type="AlphaFoldDB" id="A0A2V2N589"/>
<dbReference type="RefSeq" id="WP_109940116.1">
    <property type="nucleotide sequence ID" value="NZ_CP176366.1"/>
</dbReference>
<accession>A0A2V2N589</accession>
<name>A0A2V2N589_9EURY</name>
<gene>
    <name evidence="1" type="ORF">DLD82_05560</name>
</gene>
<comment type="caution">
    <text evidence="1">The sequence shown here is derived from an EMBL/GenBank/DDBJ whole genome shotgun (WGS) entry which is preliminary data.</text>
</comment>